<dbReference type="KEGG" id="bmic:BMR1_02g04070"/>
<protein>
    <submittedName>
        <fullName evidence="1">Uncharacterized protein</fullName>
    </submittedName>
</protein>
<dbReference type="OrthoDB" id="361783at2759"/>
<dbReference type="RefSeq" id="XP_012648570.1">
    <property type="nucleotide sequence ID" value="XM_012793116.1"/>
</dbReference>
<dbReference type="Proteomes" id="UP000002899">
    <property type="component" value="Chromosome II"/>
</dbReference>
<reference evidence="1 2" key="3">
    <citation type="journal article" date="2016" name="Sci. Rep.">
        <title>Genome-wide diversity and gene expression profiling of Babesia microti isolates identify polymorphic genes that mediate host-pathogen interactions.</title>
        <authorList>
            <person name="Silva J.C."/>
            <person name="Cornillot E."/>
            <person name="McCracken C."/>
            <person name="Usmani-Brown S."/>
            <person name="Dwivedi A."/>
            <person name="Ifeonu O.O."/>
            <person name="Crabtree J."/>
            <person name="Gotia H.T."/>
            <person name="Virji A.Z."/>
            <person name="Reynes C."/>
            <person name="Colinge J."/>
            <person name="Kumar V."/>
            <person name="Lawres L."/>
            <person name="Pazzi J.E."/>
            <person name="Pablo J.V."/>
            <person name="Hung C."/>
            <person name="Brancato J."/>
            <person name="Kumari P."/>
            <person name="Orvis J."/>
            <person name="Tretina K."/>
            <person name="Chibucos M."/>
            <person name="Ott S."/>
            <person name="Sadzewicz L."/>
            <person name="Sengamalay N."/>
            <person name="Shetty A.C."/>
            <person name="Su Q."/>
            <person name="Tallon L."/>
            <person name="Fraser C.M."/>
            <person name="Frutos R."/>
            <person name="Molina D.M."/>
            <person name="Krause P.J."/>
            <person name="Ben Mamoun C."/>
        </authorList>
    </citation>
    <scope>NUCLEOTIDE SEQUENCE [LARGE SCALE GENOMIC DNA]</scope>
    <source>
        <strain evidence="1 2">RI</strain>
    </source>
</reference>
<reference evidence="1 2" key="2">
    <citation type="journal article" date="2013" name="PLoS ONE">
        <title>Whole genome mapping and re-organization of the nuclear and mitochondrial genomes of Babesia microti isolates.</title>
        <authorList>
            <person name="Cornillot E."/>
            <person name="Dassouli A."/>
            <person name="Garg A."/>
            <person name="Pachikara N."/>
            <person name="Randazzo S."/>
            <person name="Depoix D."/>
            <person name="Carcy B."/>
            <person name="Delbecq S."/>
            <person name="Frutos R."/>
            <person name="Silva J.C."/>
            <person name="Sutton R."/>
            <person name="Krause P.J."/>
            <person name="Mamoun C.B."/>
        </authorList>
    </citation>
    <scope>NUCLEOTIDE SEQUENCE [LARGE SCALE GENOMIC DNA]</scope>
    <source>
        <strain evidence="1 2">RI</strain>
    </source>
</reference>
<evidence type="ECO:0000313" key="2">
    <source>
        <dbReference type="Proteomes" id="UP000002899"/>
    </source>
</evidence>
<proteinExistence type="predicted"/>
<dbReference type="AlphaFoldDB" id="I7IGJ3"/>
<name>I7IGJ3_BABMR</name>
<dbReference type="GeneID" id="24424593"/>
<organism evidence="1 2">
    <name type="scientific">Babesia microti (strain RI)</name>
    <dbReference type="NCBI Taxonomy" id="1133968"/>
    <lineage>
        <taxon>Eukaryota</taxon>
        <taxon>Sar</taxon>
        <taxon>Alveolata</taxon>
        <taxon>Apicomplexa</taxon>
        <taxon>Aconoidasida</taxon>
        <taxon>Piroplasmida</taxon>
        <taxon>Babesiidae</taxon>
        <taxon>Babesia</taxon>
    </lineage>
</organism>
<gene>
    <name evidence="1" type="ORF">BMR1_02g04070</name>
</gene>
<dbReference type="Pfam" id="PF12314">
    <property type="entry name" value="IMCp"/>
    <property type="match status" value="1"/>
</dbReference>
<sequence>MTLVDMGAGVPGDGEIKPIRQEKTVEIMVEEIREKIVELPRIQYLEKIVEYIKPVIQYKIKEVRRPVYIERVLHVPKILEEEKIIEVPQIKYVERIVEVPTYVYKERIIEVPVPMIRETIIPVLKVHRVEREVEIPTVSFLVDNRTINDDGFDSTNNVNFVSMEVNRTLNAELDTVNVDKGGHIDNVVSNEEILDGKNDDLAMNKAKLMFGFDEHLREWVASWRSWRSWTFTDFRIWANKNIKEPHSKTGNSHNEYINVVDNDEEIRHGRFRLRRGGKGKRNISTDAISVTDNLGISKIPPTKSMIADIAKLNHFTGSCYMRGYVHT</sequence>
<accession>I7IGJ3</accession>
<evidence type="ECO:0000313" key="1">
    <source>
        <dbReference type="EMBL" id="CCF73961.1"/>
    </source>
</evidence>
<reference evidence="1 2" key="1">
    <citation type="journal article" date="2012" name="Nucleic Acids Res.">
        <title>Sequencing of the smallest Apicomplexan genome from the human pathogen Babesia microti.</title>
        <authorList>
            <person name="Cornillot E."/>
            <person name="Hadj-Kaddour K."/>
            <person name="Dassouli A."/>
            <person name="Noel B."/>
            <person name="Ranwez V."/>
            <person name="Vacherie B."/>
            <person name="Augagneur Y."/>
            <person name="Bres V."/>
            <person name="Duclos A."/>
            <person name="Randazzo S."/>
            <person name="Carcy B."/>
            <person name="Debierre-Grockiego F."/>
            <person name="Delbecq S."/>
            <person name="Moubri-Menage K."/>
            <person name="Shams-Eldin H."/>
            <person name="Usmani-Brown S."/>
            <person name="Bringaud F."/>
            <person name="Wincker P."/>
            <person name="Vivares C.P."/>
            <person name="Schwarz R.T."/>
            <person name="Schetters T.P."/>
            <person name="Krause P.J."/>
            <person name="Gorenflot A."/>
            <person name="Berry V."/>
            <person name="Barbe V."/>
            <person name="Ben Mamoun C."/>
        </authorList>
    </citation>
    <scope>NUCLEOTIDE SEQUENCE [LARGE SCALE GENOMIC DNA]</scope>
    <source>
        <strain evidence="1 2">RI</strain>
    </source>
</reference>
<dbReference type="EMBL" id="FO082872">
    <property type="protein sequence ID" value="CCF73961.1"/>
    <property type="molecule type" value="Genomic_DNA"/>
</dbReference>
<dbReference type="InterPro" id="IPR022086">
    <property type="entry name" value="IMCp"/>
</dbReference>
<dbReference type="VEuPathDB" id="PiroplasmaDB:BMR1_02g04070"/>
<keyword evidence="2" id="KW-1185">Reference proteome</keyword>